<dbReference type="GO" id="GO:0031625">
    <property type="term" value="F:ubiquitin protein ligase binding"/>
    <property type="evidence" value="ECO:0007669"/>
    <property type="project" value="InterPro"/>
</dbReference>
<dbReference type="SUPFAM" id="SSF74788">
    <property type="entry name" value="Cullin repeat-like"/>
    <property type="match status" value="1"/>
</dbReference>
<dbReference type="InterPro" id="IPR016159">
    <property type="entry name" value="Cullin_repeat-like_dom_sf"/>
</dbReference>
<evidence type="ECO:0000313" key="4">
    <source>
        <dbReference type="Proteomes" id="UP000316621"/>
    </source>
</evidence>
<evidence type="ECO:0000313" key="3">
    <source>
        <dbReference type="EMBL" id="RZC74890.1"/>
    </source>
</evidence>
<proteinExistence type="inferred from homology"/>
<name>A0A4Y7KRC0_PAPSO</name>
<dbReference type="InterPro" id="IPR001373">
    <property type="entry name" value="Cullin_N"/>
</dbReference>
<evidence type="ECO:0000259" key="2">
    <source>
        <dbReference type="Pfam" id="PF00888"/>
    </source>
</evidence>
<reference evidence="3 4" key="1">
    <citation type="journal article" date="2018" name="Science">
        <title>The opium poppy genome and morphinan production.</title>
        <authorList>
            <person name="Guo L."/>
            <person name="Winzer T."/>
            <person name="Yang X."/>
            <person name="Li Y."/>
            <person name="Ning Z."/>
            <person name="He Z."/>
            <person name="Teodor R."/>
            <person name="Lu Y."/>
            <person name="Bowser T.A."/>
            <person name="Graham I.A."/>
            <person name="Ye K."/>
        </authorList>
    </citation>
    <scope>NUCLEOTIDE SEQUENCE [LARGE SCALE GENOMIC DNA]</scope>
    <source>
        <strain evidence="4">cv. HN1</strain>
        <tissue evidence="3">Leaves</tissue>
    </source>
</reference>
<dbReference type="OMA" id="GANCINR"/>
<dbReference type="Proteomes" id="UP000316621">
    <property type="component" value="Chromosome 8"/>
</dbReference>
<dbReference type="GO" id="GO:0006511">
    <property type="term" value="P:ubiquitin-dependent protein catabolic process"/>
    <property type="evidence" value="ECO:0007669"/>
    <property type="project" value="InterPro"/>
</dbReference>
<protein>
    <recommendedName>
        <fullName evidence="2">Cullin N-terminal domain-containing protein</fullName>
    </recommendedName>
</protein>
<organism evidence="3 4">
    <name type="scientific">Papaver somniferum</name>
    <name type="common">Opium poppy</name>
    <dbReference type="NCBI Taxonomy" id="3469"/>
    <lineage>
        <taxon>Eukaryota</taxon>
        <taxon>Viridiplantae</taxon>
        <taxon>Streptophyta</taxon>
        <taxon>Embryophyta</taxon>
        <taxon>Tracheophyta</taxon>
        <taxon>Spermatophyta</taxon>
        <taxon>Magnoliopsida</taxon>
        <taxon>Ranunculales</taxon>
        <taxon>Papaveraceae</taxon>
        <taxon>Papaveroideae</taxon>
        <taxon>Papaver</taxon>
    </lineage>
</organism>
<dbReference type="STRING" id="3469.A0A4Y7KRC0"/>
<dbReference type="EMBL" id="CM010722">
    <property type="protein sequence ID" value="RZC74890.1"/>
    <property type="molecule type" value="Genomic_DNA"/>
</dbReference>
<accession>A0A4Y7KRC0</accession>
<dbReference type="Gramene" id="RZC74890">
    <property type="protein sequence ID" value="RZC74890"/>
    <property type="gene ID" value="C5167_050370"/>
</dbReference>
<dbReference type="Pfam" id="PF00888">
    <property type="entry name" value="Cullin"/>
    <property type="match status" value="1"/>
</dbReference>
<sequence length="271" mass="31447">MGTTNIIGLEEGWEIIQNEITKLINTLEGVPESPDYGSIYSTVYTLCQHKHIEGYGEGLYARYEGVYNDYLQSKVLPAIQEKNDDVSMLQEFVKRWANHKVMVSKLSRYFNYMDRYYILRMKLPCLKDVGFGCFRKIVYEKMKVKVGDAVVVLINQEREGTEIDRGLVKNLLEVFVEIGNENGKDKLDCYVDDFETAFLSDMADYYTRKGFKEIKVAECFQREKDRVSHYLHSSTEEKLFKQVQGQVLPENAQQVLQKEMQSVKLGDDKST</sequence>
<feature type="domain" description="Cullin N-terminal" evidence="2">
    <location>
        <begin position="13"/>
        <end position="261"/>
    </location>
</feature>
<dbReference type="AlphaFoldDB" id="A0A4Y7KRC0"/>
<dbReference type="PANTHER" id="PTHR11932">
    <property type="entry name" value="CULLIN"/>
    <property type="match status" value="1"/>
</dbReference>
<dbReference type="InterPro" id="IPR045093">
    <property type="entry name" value="Cullin"/>
</dbReference>
<evidence type="ECO:0000256" key="1">
    <source>
        <dbReference type="ARBA" id="ARBA00006019"/>
    </source>
</evidence>
<gene>
    <name evidence="3" type="ORF">C5167_050370</name>
</gene>
<comment type="similarity">
    <text evidence="1">Belongs to the cullin family.</text>
</comment>
<dbReference type="Gene3D" id="1.20.1310.10">
    <property type="entry name" value="Cullin Repeats"/>
    <property type="match status" value="2"/>
</dbReference>
<keyword evidence="4" id="KW-1185">Reference proteome</keyword>